<protein>
    <submittedName>
        <fullName evidence="2">Uncharacterized protein</fullName>
    </submittedName>
</protein>
<keyword evidence="3" id="KW-1185">Reference proteome</keyword>
<name>A0A8S3ZZN3_9EUPU</name>
<dbReference type="EMBL" id="CAJHNH020005212">
    <property type="protein sequence ID" value="CAG5132256.1"/>
    <property type="molecule type" value="Genomic_DNA"/>
</dbReference>
<comment type="caution">
    <text evidence="2">The sequence shown here is derived from an EMBL/GenBank/DDBJ whole genome shotgun (WGS) entry which is preliminary data.</text>
</comment>
<feature type="compositionally biased region" description="Polar residues" evidence="1">
    <location>
        <begin position="26"/>
        <end position="35"/>
    </location>
</feature>
<dbReference type="OrthoDB" id="10456522at2759"/>
<accession>A0A8S3ZZN3</accession>
<evidence type="ECO:0000313" key="3">
    <source>
        <dbReference type="Proteomes" id="UP000678393"/>
    </source>
</evidence>
<feature type="region of interest" description="Disordered" evidence="1">
    <location>
        <begin position="1"/>
        <end position="42"/>
    </location>
</feature>
<dbReference type="Proteomes" id="UP000678393">
    <property type="component" value="Unassembled WGS sequence"/>
</dbReference>
<reference evidence="2" key="1">
    <citation type="submission" date="2021-04" db="EMBL/GenBank/DDBJ databases">
        <authorList>
            <consortium name="Molecular Ecology Group"/>
        </authorList>
    </citation>
    <scope>NUCLEOTIDE SEQUENCE</scope>
</reference>
<evidence type="ECO:0000313" key="2">
    <source>
        <dbReference type="EMBL" id="CAG5132256.1"/>
    </source>
</evidence>
<dbReference type="AlphaFoldDB" id="A0A8S3ZZN3"/>
<organism evidence="2 3">
    <name type="scientific">Candidula unifasciata</name>
    <dbReference type="NCBI Taxonomy" id="100452"/>
    <lineage>
        <taxon>Eukaryota</taxon>
        <taxon>Metazoa</taxon>
        <taxon>Spiralia</taxon>
        <taxon>Lophotrochozoa</taxon>
        <taxon>Mollusca</taxon>
        <taxon>Gastropoda</taxon>
        <taxon>Heterobranchia</taxon>
        <taxon>Euthyneura</taxon>
        <taxon>Panpulmonata</taxon>
        <taxon>Eupulmonata</taxon>
        <taxon>Stylommatophora</taxon>
        <taxon>Helicina</taxon>
        <taxon>Helicoidea</taxon>
        <taxon>Geomitridae</taxon>
        <taxon>Candidula</taxon>
    </lineage>
</organism>
<proteinExistence type="predicted"/>
<evidence type="ECO:0000256" key="1">
    <source>
        <dbReference type="SAM" id="MobiDB-lite"/>
    </source>
</evidence>
<gene>
    <name evidence="2" type="ORF">CUNI_LOCUS17814</name>
</gene>
<feature type="non-terminal residue" evidence="2">
    <location>
        <position position="75"/>
    </location>
</feature>
<sequence length="75" mass="8247">MASSSLSQDKLTDKRSPDDELENGVLSPQPSLRTSGNDDDACSEIVRIEQGHGPDDAEDNNGLARLVKTFQVRYR</sequence>